<keyword evidence="1" id="KW-0808">Transferase</keyword>
<evidence type="ECO:0000256" key="1">
    <source>
        <dbReference type="ARBA" id="ARBA00022679"/>
    </source>
</evidence>
<name>A0A1Z4KX48_ANAVA</name>
<reference evidence="2 3" key="1">
    <citation type="submission" date="2017-06" db="EMBL/GenBank/DDBJ databases">
        <title>Genome sequencing of cyanobaciteial culture collection at National Institute for Environmental Studies (NIES).</title>
        <authorList>
            <person name="Hirose Y."/>
            <person name="Shimura Y."/>
            <person name="Fujisawa T."/>
            <person name="Nakamura Y."/>
            <person name="Kawachi M."/>
        </authorList>
    </citation>
    <scope>NUCLEOTIDE SEQUENCE [LARGE SCALE GENOMIC DNA]</scope>
    <source>
        <strain evidence="2 3">NIES-23</strain>
        <plasmid evidence="3">Plasmid Plasmid4 dna</plasmid>
    </source>
</reference>
<evidence type="ECO:0000313" key="3">
    <source>
        <dbReference type="Proteomes" id="UP000217507"/>
    </source>
</evidence>
<dbReference type="PANTHER" id="PTHR43861:SF3">
    <property type="entry name" value="PUTATIVE (AFU_ORTHOLOGUE AFUA_2G14390)-RELATED"/>
    <property type="match status" value="1"/>
</dbReference>
<gene>
    <name evidence="2" type="ORF">NIES23_63500</name>
</gene>
<dbReference type="Gene3D" id="3.40.50.150">
    <property type="entry name" value="Vaccinia Virus protein VP39"/>
    <property type="match status" value="1"/>
</dbReference>
<geneLocation type="plasmid" evidence="2">
    <name>plasmid4</name>
</geneLocation>
<dbReference type="Pfam" id="PF13489">
    <property type="entry name" value="Methyltransf_23"/>
    <property type="match status" value="1"/>
</dbReference>
<organism evidence="2 3">
    <name type="scientific">Trichormus variabilis NIES-23</name>
    <dbReference type="NCBI Taxonomy" id="1973479"/>
    <lineage>
        <taxon>Bacteria</taxon>
        <taxon>Bacillati</taxon>
        <taxon>Cyanobacteriota</taxon>
        <taxon>Cyanophyceae</taxon>
        <taxon>Nostocales</taxon>
        <taxon>Nostocaceae</taxon>
        <taxon>Trichormus</taxon>
    </lineage>
</organism>
<keyword evidence="2" id="KW-0614">Plasmid</keyword>
<dbReference type="AlphaFoldDB" id="A0A1Z4KX48"/>
<evidence type="ECO:0000313" key="2">
    <source>
        <dbReference type="EMBL" id="BAY73498.1"/>
    </source>
</evidence>
<dbReference type="Proteomes" id="UP000217507">
    <property type="component" value="Plasmid Plasmid4 dna"/>
</dbReference>
<protein>
    <submittedName>
        <fullName evidence="2">Uncharacterized protein</fullName>
    </submittedName>
</protein>
<dbReference type="InterPro" id="IPR029063">
    <property type="entry name" value="SAM-dependent_MTases_sf"/>
</dbReference>
<dbReference type="GO" id="GO:0016740">
    <property type="term" value="F:transferase activity"/>
    <property type="evidence" value="ECO:0007669"/>
    <property type="project" value="UniProtKB-KW"/>
</dbReference>
<dbReference type="EMBL" id="AP018220">
    <property type="protein sequence ID" value="BAY73498.1"/>
    <property type="molecule type" value="Genomic_DNA"/>
</dbReference>
<dbReference type="PANTHER" id="PTHR43861">
    <property type="entry name" value="TRANS-ACONITATE 2-METHYLTRANSFERASE-RELATED"/>
    <property type="match status" value="1"/>
</dbReference>
<accession>A0A1Z4KX48</accession>
<sequence>MDNKEQQILCSWAINADSWTRVVEQKLLESRVLVTDNAILEAFVELKLGTFLDIGCGEGWLCRELWKRGFDGWGVDAIAQMVETARSQGDERFVVSSYRDLPLQSFGSIKQFDCFICNFSLLGENTLSEIAQASQSLLKPNGKIIIQTLHPHIAGGELPYENGWRETNWQGIGNEEFHPAPWYFRTVSSWIEEFHRRNYRLLRLIEPIHPKTNSCASILFIFERQS</sequence>
<proteinExistence type="predicted"/>
<dbReference type="SUPFAM" id="SSF53335">
    <property type="entry name" value="S-adenosyl-L-methionine-dependent methyltransferases"/>
    <property type="match status" value="1"/>
</dbReference>
<dbReference type="CDD" id="cd02440">
    <property type="entry name" value="AdoMet_MTases"/>
    <property type="match status" value="1"/>
</dbReference>